<dbReference type="PROSITE" id="PS50977">
    <property type="entry name" value="HTH_TETR_2"/>
    <property type="match status" value="1"/>
</dbReference>
<proteinExistence type="predicted"/>
<reference evidence="6 7" key="1">
    <citation type="submission" date="2024-10" db="EMBL/GenBank/DDBJ databases">
        <title>The Natural Products Discovery Center: Release of the First 8490 Sequenced Strains for Exploring Actinobacteria Biosynthetic Diversity.</title>
        <authorList>
            <person name="Kalkreuter E."/>
            <person name="Kautsar S.A."/>
            <person name="Yang D."/>
            <person name="Bader C.D."/>
            <person name="Teijaro C.N."/>
            <person name="Fluegel L."/>
            <person name="Davis C.M."/>
            <person name="Simpson J.R."/>
            <person name="Lauterbach L."/>
            <person name="Steele A.D."/>
            <person name="Gui C."/>
            <person name="Meng S."/>
            <person name="Li G."/>
            <person name="Viehrig K."/>
            <person name="Ye F."/>
            <person name="Su P."/>
            <person name="Kiefer A.F."/>
            <person name="Nichols A."/>
            <person name="Cepeda A.J."/>
            <person name="Yan W."/>
            <person name="Fan B."/>
            <person name="Jiang Y."/>
            <person name="Adhikari A."/>
            <person name="Zheng C.-J."/>
            <person name="Schuster L."/>
            <person name="Cowan T.M."/>
            <person name="Smanski M.J."/>
            <person name="Chevrette M.G."/>
            <person name="De Carvalho L.P.S."/>
            <person name="Shen B."/>
        </authorList>
    </citation>
    <scope>NUCLEOTIDE SEQUENCE [LARGE SCALE GENOMIC DNA]</scope>
    <source>
        <strain evidence="6 7">NPDC051599</strain>
    </source>
</reference>
<dbReference type="InterPro" id="IPR009057">
    <property type="entry name" value="Homeodomain-like_sf"/>
</dbReference>
<evidence type="ECO:0000313" key="7">
    <source>
        <dbReference type="Proteomes" id="UP001612415"/>
    </source>
</evidence>
<sequence>MARHETATPEPSLRERKRARTRRALIDAAAELFERQGYDETTVAEIAAAAEIGTRTFFGYFAGKEDILFPDSDARARATIAAIANRDPAEGPVDVLLRALDTIAESDADMVSPMAGVRMRLFHTVPAVRGKALQVQLAAQREIARELHVAFPDELDRVTAAALAGGLTGAVSGALDALMDEEDTDGVDADNLRTRVRQATELALRPWRQAAGE</sequence>
<dbReference type="RefSeq" id="WP_398657170.1">
    <property type="nucleotide sequence ID" value="NZ_JBITDC010000006.1"/>
</dbReference>
<keyword evidence="2 4" id="KW-0238">DNA-binding</keyword>
<keyword evidence="7" id="KW-1185">Reference proteome</keyword>
<dbReference type="PANTHER" id="PTHR30055:SF234">
    <property type="entry name" value="HTH-TYPE TRANSCRIPTIONAL REGULATOR BETI"/>
    <property type="match status" value="1"/>
</dbReference>
<dbReference type="PANTHER" id="PTHR30055">
    <property type="entry name" value="HTH-TYPE TRANSCRIPTIONAL REGULATOR RUTR"/>
    <property type="match status" value="1"/>
</dbReference>
<evidence type="ECO:0000256" key="1">
    <source>
        <dbReference type="ARBA" id="ARBA00023015"/>
    </source>
</evidence>
<feature type="DNA-binding region" description="H-T-H motif" evidence="4">
    <location>
        <begin position="42"/>
        <end position="61"/>
    </location>
</feature>
<dbReference type="PROSITE" id="PS01081">
    <property type="entry name" value="HTH_TETR_1"/>
    <property type="match status" value="1"/>
</dbReference>
<comment type="caution">
    <text evidence="6">The sequence shown here is derived from an EMBL/GenBank/DDBJ whole genome shotgun (WGS) entry which is preliminary data.</text>
</comment>
<protein>
    <submittedName>
        <fullName evidence="6">TetR/AcrR family transcriptional regulator</fullName>
    </submittedName>
</protein>
<evidence type="ECO:0000313" key="6">
    <source>
        <dbReference type="EMBL" id="MFI5676418.1"/>
    </source>
</evidence>
<keyword evidence="1" id="KW-0805">Transcription regulation</keyword>
<dbReference type="PRINTS" id="PR00455">
    <property type="entry name" value="HTHTETR"/>
</dbReference>
<evidence type="ECO:0000259" key="5">
    <source>
        <dbReference type="PROSITE" id="PS50977"/>
    </source>
</evidence>
<dbReference type="InterPro" id="IPR050109">
    <property type="entry name" value="HTH-type_TetR-like_transc_reg"/>
</dbReference>
<gene>
    <name evidence="6" type="ORF">ACIA8P_17335</name>
</gene>
<dbReference type="EMBL" id="JBITDC010000006">
    <property type="protein sequence ID" value="MFI5676418.1"/>
    <property type="molecule type" value="Genomic_DNA"/>
</dbReference>
<dbReference type="Proteomes" id="UP001612415">
    <property type="component" value="Unassembled WGS sequence"/>
</dbReference>
<name>A0ABW7Y229_STRCE</name>
<feature type="domain" description="HTH tetR-type" evidence="5">
    <location>
        <begin position="19"/>
        <end position="79"/>
    </location>
</feature>
<accession>A0ABW7Y229</accession>
<evidence type="ECO:0000256" key="3">
    <source>
        <dbReference type="ARBA" id="ARBA00023163"/>
    </source>
</evidence>
<keyword evidence="3" id="KW-0804">Transcription</keyword>
<dbReference type="InterPro" id="IPR023772">
    <property type="entry name" value="DNA-bd_HTH_TetR-type_CS"/>
</dbReference>
<organism evidence="6 7">
    <name type="scientific">Streptomyces cellulosae</name>
    <dbReference type="NCBI Taxonomy" id="1968"/>
    <lineage>
        <taxon>Bacteria</taxon>
        <taxon>Bacillati</taxon>
        <taxon>Actinomycetota</taxon>
        <taxon>Actinomycetes</taxon>
        <taxon>Kitasatosporales</taxon>
        <taxon>Streptomycetaceae</taxon>
        <taxon>Streptomyces</taxon>
    </lineage>
</organism>
<dbReference type="InterPro" id="IPR001647">
    <property type="entry name" value="HTH_TetR"/>
</dbReference>
<dbReference type="Pfam" id="PF00440">
    <property type="entry name" value="TetR_N"/>
    <property type="match status" value="1"/>
</dbReference>
<dbReference type="SUPFAM" id="SSF46689">
    <property type="entry name" value="Homeodomain-like"/>
    <property type="match status" value="1"/>
</dbReference>
<evidence type="ECO:0000256" key="2">
    <source>
        <dbReference type="ARBA" id="ARBA00023125"/>
    </source>
</evidence>
<dbReference type="Gene3D" id="1.10.357.10">
    <property type="entry name" value="Tetracycline Repressor, domain 2"/>
    <property type="match status" value="1"/>
</dbReference>
<evidence type="ECO:0000256" key="4">
    <source>
        <dbReference type="PROSITE-ProRule" id="PRU00335"/>
    </source>
</evidence>